<evidence type="ECO:0000256" key="1">
    <source>
        <dbReference type="SAM" id="Phobius"/>
    </source>
</evidence>
<dbReference type="PANTHER" id="PTHR37305">
    <property type="entry name" value="INTEGRAL MEMBRANE PROTEIN-RELATED"/>
    <property type="match status" value="1"/>
</dbReference>
<feature type="transmembrane region" description="Helical" evidence="1">
    <location>
        <begin position="113"/>
        <end position="133"/>
    </location>
</feature>
<reference evidence="2 3" key="1">
    <citation type="submission" date="2021-01" db="EMBL/GenBank/DDBJ databases">
        <title>High-quality draft genome sequence data of six Lactiplantibacillus plantarum subsp. argentoratensis strains isolated from various Greek sourdoughs.</title>
        <authorList>
            <person name="Syrokou M.K."/>
            <person name="Paramithiotis S."/>
            <person name="Skandamis P.N."/>
            <person name="Drosinos E.H."/>
            <person name="Bosnea L."/>
            <person name="Mataragas M."/>
        </authorList>
    </citation>
    <scope>NUCLEOTIDE SEQUENCE [LARGE SCALE GENOMIC DNA]</scope>
    <source>
        <strain evidence="2 3">LQC 2520</strain>
    </source>
</reference>
<evidence type="ECO:0000313" key="3">
    <source>
        <dbReference type="Proteomes" id="UP000694640"/>
    </source>
</evidence>
<feature type="transmembrane region" description="Helical" evidence="1">
    <location>
        <begin position="16"/>
        <end position="43"/>
    </location>
</feature>
<protein>
    <submittedName>
        <fullName evidence="2">ABC transporter permease</fullName>
    </submittedName>
</protein>
<feature type="transmembrane region" description="Helical" evidence="1">
    <location>
        <begin position="153"/>
        <end position="177"/>
    </location>
</feature>
<dbReference type="RefSeq" id="WP_063732441.1">
    <property type="nucleotide sequence ID" value="NZ_BJZD01000027.1"/>
</dbReference>
<feature type="transmembrane region" description="Helical" evidence="1">
    <location>
        <begin position="184"/>
        <end position="204"/>
    </location>
</feature>
<feature type="transmembrane region" description="Helical" evidence="1">
    <location>
        <begin position="232"/>
        <end position="251"/>
    </location>
</feature>
<gene>
    <name evidence="2" type="ORF">JKL17_13080</name>
</gene>
<keyword evidence="1" id="KW-0472">Membrane</keyword>
<proteinExistence type="predicted"/>
<dbReference type="Proteomes" id="UP000694640">
    <property type="component" value="Unassembled WGS sequence"/>
</dbReference>
<dbReference type="GeneID" id="89670291"/>
<keyword evidence="1" id="KW-0812">Transmembrane</keyword>
<keyword evidence="3" id="KW-1185">Reference proteome</keyword>
<name>A0ABS5UKD2_9LACO</name>
<dbReference type="PANTHER" id="PTHR37305:SF1">
    <property type="entry name" value="MEMBRANE PROTEIN"/>
    <property type="match status" value="1"/>
</dbReference>
<evidence type="ECO:0000313" key="2">
    <source>
        <dbReference type="EMBL" id="MBT1139042.1"/>
    </source>
</evidence>
<dbReference type="EMBL" id="JAEQMM010000003">
    <property type="protein sequence ID" value="MBT1139042.1"/>
    <property type="molecule type" value="Genomic_DNA"/>
</dbReference>
<sequence>MLNQIRADGYRQLHTLGIYIVLLVTVIFSALITSGQSVGGIMINADDIRMNELSKSDWSILTGLKSATLSSTVLLYLYIAIFIIVIGHEFSQKTYKNTLVSGISRLQFILSKYVMILLDVFVMTFCYYLTALITGKVMNRLWGGEIGEISRNLGEMTLVIGFFISVIFSVGVILLVLSNSIVVSAVFIVLWPILIALVAMMTTWKWLKYFDFMGVAQRIALGSLKIDQVGPYIVTSLVVLIVAIVGSALIVRRKEL</sequence>
<accession>A0ABS5UKD2</accession>
<organism evidence="2 3">
    <name type="scientific">Lactiplantibacillus argentoratensis</name>
    <dbReference type="NCBI Taxonomy" id="271881"/>
    <lineage>
        <taxon>Bacteria</taxon>
        <taxon>Bacillati</taxon>
        <taxon>Bacillota</taxon>
        <taxon>Bacilli</taxon>
        <taxon>Lactobacillales</taxon>
        <taxon>Lactobacillaceae</taxon>
        <taxon>Lactiplantibacillus</taxon>
    </lineage>
</organism>
<feature type="transmembrane region" description="Helical" evidence="1">
    <location>
        <begin position="63"/>
        <end position="86"/>
    </location>
</feature>
<keyword evidence="1" id="KW-1133">Transmembrane helix</keyword>
<comment type="caution">
    <text evidence="2">The sequence shown here is derived from an EMBL/GenBank/DDBJ whole genome shotgun (WGS) entry which is preliminary data.</text>
</comment>